<dbReference type="Gene3D" id="3.40.190.10">
    <property type="entry name" value="Periplasmic binding protein-like II"/>
    <property type="match status" value="1"/>
</dbReference>
<comment type="similarity">
    <text evidence="1">Belongs to the UPF0065 (bug) family.</text>
</comment>
<gene>
    <name evidence="3" type="ORF">EV675_0775</name>
</gene>
<evidence type="ECO:0000313" key="3">
    <source>
        <dbReference type="EMBL" id="RZS84756.1"/>
    </source>
</evidence>
<dbReference type="PANTHER" id="PTHR42928">
    <property type="entry name" value="TRICARBOXYLATE-BINDING PROTEIN"/>
    <property type="match status" value="1"/>
</dbReference>
<keyword evidence="4" id="KW-1185">Reference proteome</keyword>
<name>A0A4Q7NIP7_9BURK</name>
<proteinExistence type="inferred from homology"/>
<dbReference type="Gene3D" id="3.40.190.150">
    <property type="entry name" value="Bordetella uptake gene, domain 1"/>
    <property type="match status" value="1"/>
</dbReference>
<feature type="signal peptide" evidence="2">
    <location>
        <begin position="1"/>
        <end position="20"/>
    </location>
</feature>
<dbReference type="PANTHER" id="PTHR42928:SF5">
    <property type="entry name" value="BLR1237 PROTEIN"/>
    <property type="match status" value="1"/>
</dbReference>
<dbReference type="CDD" id="cd07012">
    <property type="entry name" value="PBP2_Bug_TTT"/>
    <property type="match status" value="1"/>
</dbReference>
<dbReference type="InterPro" id="IPR005064">
    <property type="entry name" value="BUG"/>
</dbReference>
<comment type="caution">
    <text evidence="3">The sequence shown here is derived from an EMBL/GenBank/DDBJ whole genome shotgun (WGS) entry which is preliminary data.</text>
</comment>
<evidence type="ECO:0000313" key="4">
    <source>
        <dbReference type="Proteomes" id="UP000292445"/>
    </source>
</evidence>
<protein>
    <submittedName>
        <fullName evidence="3">Tripartite-type tricarboxylate transporter receptor subunit TctC</fullName>
    </submittedName>
</protein>
<dbReference type="Pfam" id="PF03401">
    <property type="entry name" value="TctC"/>
    <property type="match status" value="1"/>
</dbReference>
<dbReference type="AlphaFoldDB" id="A0A4Q7NIP7"/>
<dbReference type="EMBL" id="SGXC01000001">
    <property type="protein sequence ID" value="RZS84756.1"/>
    <property type="molecule type" value="Genomic_DNA"/>
</dbReference>
<dbReference type="Proteomes" id="UP000292445">
    <property type="component" value="Unassembled WGS sequence"/>
</dbReference>
<keyword evidence="2" id="KW-0732">Signal</keyword>
<reference evidence="3 4" key="1">
    <citation type="submission" date="2019-02" db="EMBL/GenBank/DDBJ databases">
        <title>Genomic Encyclopedia of Type Strains, Phase IV (KMG-IV): sequencing the most valuable type-strain genomes for metagenomic binning, comparative biology and taxonomic classification.</title>
        <authorList>
            <person name="Goeker M."/>
        </authorList>
    </citation>
    <scope>NUCLEOTIDE SEQUENCE [LARGE SCALE GENOMIC DNA]</scope>
    <source>
        <strain evidence="3 4">K24</strain>
    </source>
</reference>
<feature type="chain" id="PRO_5020341178" evidence="2">
    <location>
        <begin position="21"/>
        <end position="320"/>
    </location>
</feature>
<evidence type="ECO:0000256" key="2">
    <source>
        <dbReference type="SAM" id="SignalP"/>
    </source>
</evidence>
<dbReference type="InterPro" id="IPR042100">
    <property type="entry name" value="Bug_dom1"/>
</dbReference>
<keyword evidence="3" id="KW-0675">Receptor</keyword>
<dbReference type="PIRSF" id="PIRSF017082">
    <property type="entry name" value="YflP"/>
    <property type="match status" value="1"/>
</dbReference>
<dbReference type="RefSeq" id="WP_165404414.1">
    <property type="nucleotide sequence ID" value="NZ_SGXC01000001.1"/>
</dbReference>
<organism evidence="3 4">
    <name type="scientific">Pigmentiphaga kullae</name>
    <dbReference type="NCBI Taxonomy" id="151784"/>
    <lineage>
        <taxon>Bacteria</taxon>
        <taxon>Pseudomonadati</taxon>
        <taxon>Pseudomonadota</taxon>
        <taxon>Betaproteobacteria</taxon>
        <taxon>Burkholderiales</taxon>
        <taxon>Alcaligenaceae</taxon>
        <taxon>Pigmentiphaga</taxon>
    </lineage>
</organism>
<sequence>MVYAACAAACSGALAGPARADEFPSRPVSIYVANAPGSQADLLGRILAQGMATRLGQSVIVENRVGASGFIAARATAQAAADGYTVMLGSSGVMAINPHVYASVPYDARKDFAAVAYVASSPSVFLVSAETPAGNLRDFTASAAKAGRPINFGSLGTGATTNIVSQLFGHAASLPVTEIAYKSEPAIINDLVAGRLDFSVLPIASTITYIRSGKLKALAVTAKKRTDFLAELPTTIEAGYAPVQMTQWFGLFAPAATPRQAVDKLAAAAEATLADPDTRRRIAQLGVEPGGLDRTAFLRFFASQYEEYGTIVKQLGIKVD</sequence>
<dbReference type="SUPFAM" id="SSF53850">
    <property type="entry name" value="Periplasmic binding protein-like II"/>
    <property type="match status" value="1"/>
</dbReference>
<accession>A0A4Q7NIP7</accession>
<evidence type="ECO:0000256" key="1">
    <source>
        <dbReference type="ARBA" id="ARBA00006987"/>
    </source>
</evidence>